<keyword evidence="1" id="KW-0175">Coiled coil</keyword>
<sequence>MESNQNNSKLKAIILILSLLLLGSMAYMFKMSADSKKEIEVSEGKYDKILSEKELVLNDLEEMKAMYDKEIASNTSLKEELEAERSKVEALMVRVKNGESAAHYKNDYIRLKREMDSLVAENTKLKEENLLLSKNLDSTNVVLEESRTYNDTLLSQNDKLYKTVEKGQKLVIVNLKTIAVKERSSGKQIETEKASRADKLKISFTIAENSLAKSGEREYYVQVIDAANNVLGDKKSVMFNEKLLTYSFISKVKYDNNTVDVYEELSGKDFEKGTYYINIFNKGDLVANSTFELR</sequence>
<reference evidence="3" key="1">
    <citation type="journal article" date="2019" name="Int. J. Syst. Evol. Microbiol.">
        <title>The Global Catalogue of Microorganisms (GCM) 10K type strain sequencing project: providing services to taxonomists for standard genome sequencing and annotation.</title>
        <authorList>
            <consortium name="The Broad Institute Genomics Platform"/>
            <consortium name="The Broad Institute Genome Sequencing Center for Infectious Disease"/>
            <person name="Wu L."/>
            <person name="Ma J."/>
        </authorList>
    </citation>
    <scope>NUCLEOTIDE SEQUENCE [LARGE SCALE GENOMIC DNA]</scope>
    <source>
        <strain evidence="3">CCUG 50349</strain>
    </source>
</reference>
<gene>
    <name evidence="2" type="ORF">ACFO3U_09880</name>
</gene>
<dbReference type="EMBL" id="JBHSGW010000025">
    <property type="protein sequence ID" value="MFC4740300.1"/>
    <property type="molecule type" value="Genomic_DNA"/>
</dbReference>
<accession>A0ABV9P6F4</accession>
<evidence type="ECO:0008006" key="4">
    <source>
        <dbReference type="Google" id="ProtNLM"/>
    </source>
</evidence>
<name>A0ABV9P6F4_9FLAO</name>
<comment type="caution">
    <text evidence="2">The sequence shown here is derived from an EMBL/GenBank/DDBJ whole genome shotgun (WGS) entry which is preliminary data.</text>
</comment>
<dbReference type="RefSeq" id="WP_379741397.1">
    <property type="nucleotide sequence ID" value="NZ_JBHSGW010000025.1"/>
</dbReference>
<organism evidence="2 3">
    <name type="scientific">Flavobacterium ponti</name>
    <dbReference type="NCBI Taxonomy" id="665133"/>
    <lineage>
        <taxon>Bacteria</taxon>
        <taxon>Pseudomonadati</taxon>
        <taxon>Bacteroidota</taxon>
        <taxon>Flavobacteriia</taxon>
        <taxon>Flavobacteriales</taxon>
        <taxon>Flavobacteriaceae</taxon>
        <taxon>Flavobacterium</taxon>
    </lineage>
</organism>
<evidence type="ECO:0000256" key="1">
    <source>
        <dbReference type="SAM" id="Coils"/>
    </source>
</evidence>
<proteinExistence type="predicted"/>
<evidence type="ECO:0000313" key="3">
    <source>
        <dbReference type="Proteomes" id="UP001595885"/>
    </source>
</evidence>
<protein>
    <recommendedName>
        <fullName evidence="4">Chromosome partitioning protein ParA</fullName>
    </recommendedName>
</protein>
<dbReference type="Proteomes" id="UP001595885">
    <property type="component" value="Unassembled WGS sequence"/>
</dbReference>
<feature type="coiled-coil region" evidence="1">
    <location>
        <begin position="50"/>
        <end position="128"/>
    </location>
</feature>
<evidence type="ECO:0000313" key="2">
    <source>
        <dbReference type="EMBL" id="MFC4740300.1"/>
    </source>
</evidence>
<keyword evidence="3" id="KW-1185">Reference proteome</keyword>